<proteinExistence type="predicted"/>
<protein>
    <submittedName>
        <fullName evidence="2">Uncharacterized protein</fullName>
    </submittedName>
</protein>
<feature type="compositionally biased region" description="Basic residues" evidence="1">
    <location>
        <begin position="70"/>
        <end position="83"/>
    </location>
</feature>
<accession>A0A2A4K0T4</accession>
<feature type="compositionally biased region" description="Basic and acidic residues" evidence="1">
    <location>
        <begin position="84"/>
        <end position="110"/>
    </location>
</feature>
<reference evidence="2" key="1">
    <citation type="submission" date="2017-09" db="EMBL/GenBank/DDBJ databases">
        <title>Contemporary evolution of a Lepidopteran species, Heliothis virescens, in response to modern agricultural practices.</title>
        <authorList>
            <person name="Fritz M.L."/>
            <person name="Deyonke A.M."/>
            <person name="Papanicolaou A."/>
            <person name="Micinski S."/>
            <person name="Westbrook J."/>
            <person name="Gould F."/>
        </authorList>
    </citation>
    <scope>NUCLEOTIDE SEQUENCE [LARGE SCALE GENOMIC DNA]</scope>
    <source>
        <strain evidence="2">HvINT-</strain>
        <tissue evidence="2">Whole body</tissue>
    </source>
</reference>
<name>A0A2A4K0T4_HELVI</name>
<feature type="compositionally biased region" description="Basic and acidic residues" evidence="1">
    <location>
        <begin position="57"/>
        <end position="69"/>
    </location>
</feature>
<feature type="compositionally biased region" description="Polar residues" evidence="1">
    <location>
        <begin position="309"/>
        <end position="326"/>
    </location>
</feature>
<dbReference type="EMBL" id="NWSH01000343">
    <property type="protein sequence ID" value="PCG77252.1"/>
    <property type="molecule type" value="Genomic_DNA"/>
</dbReference>
<feature type="compositionally biased region" description="Polar residues" evidence="1">
    <location>
        <begin position="188"/>
        <end position="201"/>
    </location>
</feature>
<feature type="compositionally biased region" description="Basic residues" evidence="1">
    <location>
        <begin position="297"/>
        <end position="307"/>
    </location>
</feature>
<sequence length="639" mass="72985">MLINKLLLNSGQTNFDPNAGGYGSNLVGYPSNPIAANPGNAYYGAPVAENYQMPSTKIDETPKEPSTEVKRKKHKRRRSKSRRRHDEAKSTNDSIEKVDNTEKTDAELPKKPKKRSRKRNNDPPAQDKSITETENETRKLPRTKKRKNKENETVSVADEETRVENPRPRRRRKKKPKSNSKDDDKVTSENITPEQSTPTKSSKVKQEDLNIEKEGFTEENRVVRNSKPETNELSKLIPNLPEGFASPFNFNGLPQFQNNPAMSSFFANYENIYQSLIAKNQEPASVKRTNKLPAHKTRLQQKRKPVVKSKNSTVTGAPRSANSSTHAVTPKVNVVAKNKTIYIDGVKRLNIDPMPKNESSKSNDEPSQVETVTDEVLKNDDIVDKNEEIVIENDNIEHENDGENFDSDLPPDPDYSKGYIADYYPHFADSMVNTANNKEVYIKNLGDTKYYYAVDKGNDLIGRMRFESFTLPERVPKDYEKHKKYDEIELASVKNASKPIKENKEEVIQFRSPPLLEAPDFQTRKVERHKINTDYYNFSDKENDGVNERYIADKSSIYSEVKTPYYSGTNDNTIKTNNDKQNKDIETVFARSKVVKYGPVINTDDSAYVAMDSQAKSDFNDQGITYVLPAYLDEPEFYW</sequence>
<evidence type="ECO:0000313" key="2">
    <source>
        <dbReference type="EMBL" id="PCG77252.1"/>
    </source>
</evidence>
<feature type="compositionally biased region" description="Basic and acidic residues" evidence="1">
    <location>
        <begin position="204"/>
        <end position="215"/>
    </location>
</feature>
<feature type="region of interest" description="Disordered" evidence="1">
    <location>
        <begin position="297"/>
        <end position="326"/>
    </location>
</feature>
<feature type="region of interest" description="Disordered" evidence="1">
    <location>
        <begin position="54"/>
        <end position="215"/>
    </location>
</feature>
<feature type="compositionally biased region" description="Basic and acidic residues" evidence="1">
    <location>
        <begin position="129"/>
        <end position="139"/>
    </location>
</feature>
<feature type="compositionally biased region" description="Basic residues" evidence="1">
    <location>
        <begin position="168"/>
        <end position="178"/>
    </location>
</feature>
<comment type="caution">
    <text evidence="2">The sequence shown here is derived from an EMBL/GenBank/DDBJ whole genome shotgun (WGS) entry which is preliminary data.</text>
</comment>
<feature type="region of interest" description="Disordered" evidence="1">
    <location>
        <begin position="351"/>
        <end position="371"/>
    </location>
</feature>
<evidence type="ECO:0000256" key="1">
    <source>
        <dbReference type="SAM" id="MobiDB-lite"/>
    </source>
</evidence>
<gene>
    <name evidence="2" type="ORF">B5V51_7821</name>
</gene>
<dbReference type="AlphaFoldDB" id="A0A2A4K0T4"/>
<organism evidence="2">
    <name type="scientific">Heliothis virescens</name>
    <name type="common">Tobacco budworm moth</name>
    <dbReference type="NCBI Taxonomy" id="7102"/>
    <lineage>
        <taxon>Eukaryota</taxon>
        <taxon>Metazoa</taxon>
        <taxon>Ecdysozoa</taxon>
        <taxon>Arthropoda</taxon>
        <taxon>Hexapoda</taxon>
        <taxon>Insecta</taxon>
        <taxon>Pterygota</taxon>
        <taxon>Neoptera</taxon>
        <taxon>Endopterygota</taxon>
        <taxon>Lepidoptera</taxon>
        <taxon>Glossata</taxon>
        <taxon>Ditrysia</taxon>
        <taxon>Noctuoidea</taxon>
        <taxon>Noctuidae</taxon>
        <taxon>Heliothinae</taxon>
        <taxon>Heliothis</taxon>
    </lineage>
</organism>